<gene>
    <name evidence="2" type="ORF">RRG08_058332</name>
</gene>
<name>A0AAE1B3T5_9GAST</name>
<dbReference type="EMBL" id="JAWDGP010000645">
    <property type="protein sequence ID" value="KAK3798655.1"/>
    <property type="molecule type" value="Genomic_DNA"/>
</dbReference>
<dbReference type="Proteomes" id="UP001283361">
    <property type="component" value="Unassembled WGS sequence"/>
</dbReference>
<accession>A0AAE1B3T5</accession>
<proteinExistence type="predicted"/>
<evidence type="ECO:0000313" key="2">
    <source>
        <dbReference type="EMBL" id="KAK3798655.1"/>
    </source>
</evidence>
<reference evidence="2" key="1">
    <citation type="journal article" date="2023" name="G3 (Bethesda)">
        <title>A reference genome for the long-term kleptoplast-retaining sea slug Elysia crispata morphotype clarki.</title>
        <authorList>
            <person name="Eastman K.E."/>
            <person name="Pendleton A.L."/>
            <person name="Shaikh M.A."/>
            <person name="Suttiyut T."/>
            <person name="Ogas R."/>
            <person name="Tomko P."/>
            <person name="Gavelis G."/>
            <person name="Widhalm J.R."/>
            <person name="Wisecaver J.H."/>
        </authorList>
    </citation>
    <scope>NUCLEOTIDE SEQUENCE</scope>
    <source>
        <strain evidence="2">ECLA1</strain>
    </source>
</reference>
<evidence type="ECO:0000256" key="1">
    <source>
        <dbReference type="SAM" id="MobiDB-lite"/>
    </source>
</evidence>
<sequence length="68" mass="7752">MRSVGLTGSRLDRSRADKGSNRRDNRAVSTDNGNKVLNFICDISTLRLYTFYGYDDYVMGFGHVQLKE</sequence>
<dbReference type="AlphaFoldDB" id="A0AAE1B3T5"/>
<comment type="caution">
    <text evidence="2">The sequence shown here is derived from an EMBL/GenBank/DDBJ whole genome shotgun (WGS) entry which is preliminary data.</text>
</comment>
<organism evidence="2 3">
    <name type="scientific">Elysia crispata</name>
    <name type="common">lettuce slug</name>
    <dbReference type="NCBI Taxonomy" id="231223"/>
    <lineage>
        <taxon>Eukaryota</taxon>
        <taxon>Metazoa</taxon>
        <taxon>Spiralia</taxon>
        <taxon>Lophotrochozoa</taxon>
        <taxon>Mollusca</taxon>
        <taxon>Gastropoda</taxon>
        <taxon>Heterobranchia</taxon>
        <taxon>Euthyneura</taxon>
        <taxon>Panpulmonata</taxon>
        <taxon>Sacoglossa</taxon>
        <taxon>Placobranchoidea</taxon>
        <taxon>Plakobranchidae</taxon>
        <taxon>Elysia</taxon>
    </lineage>
</organism>
<feature type="compositionally biased region" description="Basic and acidic residues" evidence="1">
    <location>
        <begin position="10"/>
        <end position="26"/>
    </location>
</feature>
<evidence type="ECO:0000313" key="3">
    <source>
        <dbReference type="Proteomes" id="UP001283361"/>
    </source>
</evidence>
<keyword evidence="3" id="KW-1185">Reference proteome</keyword>
<protein>
    <submittedName>
        <fullName evidence="2">Uncharacterized protein</fullName>
    </submittedName>
</protein>
<feature type="region of interest" description="Disordered" evidence="1">
    <location>
        <begin position="1"/>
        <end position="30"/>
    </location>
</feature>